<dbReference type="Pfam" id="PF06730">
    <property type="entry name" value="FAM92"/>
    <property type="match status" value="1"/>
</dbReference>
<evidence type="ECO:0008006" key="4">
    <source>
        <dbReference type="Google" id="ProtNLM"/>
    </source>
</evidence>
<gene>
    <name evidence="2" type="ORF">NP493_344g01020</name>
</gene>
<sequence length="326" mass="37761">MHNAYSPRQGLDTEYYDQGRRVNFIKYRINQAESHLGSMCAAFSDYMVAQCKVRDCGDYIVKTLMVYAEQEYLSQTTKVAVRQFAENLSAVQDYREVDAKRLEANVVHPLSLYGAVCKTAKRNLNEAFDARKKEIQRQEVLDKARERDPTDKKTITQAENDLEQAGKLTTNTCKALDAEIDHFEEKKLTDMRDILFDFVKAEMSLHARALEMLTSCYHNLLTIDINHDTAELRRALHPEVFETYMTPAKQHKHHRITFRLKFKRWRPQKRQSKKDVNNVEIVAPPQEMPECTCKDKQKASSRNDNASGTTSSSSDDYEKRFATKTL</sequence>
<dbReference type="GO" id="GO:0060271">
    <property type="term" value="P:cilium assembly"/>
    <property type="evidence" value="ECO:0007669"/>
    <property type="project" value="TreeGrafter"/>
</dbReference>
<dbReference type="PANTHER" id="PTHR21223:SF2">
    <property type="entry name" value="CBY1-INTERACTING BAR DOMAIN-CONTAINING PROTEIN HOMOLOG"/>
    <property type="match status" value="1"/>
</dbReference>
<feature type="compositionally biased region" description="Basic and acidic residues" evidence="1">
    <location>
        <begin position="316"/>
        <end position="326"/>
    </location>
</feature>
<protein>
    <recommendedName>
        <fullName evidence="4">Protein FAM92A1</fullName>
    </recommendedName>
</protein>
<feature type="region of interest" description="Disordered" evidence="1">
    <location>
        <begin position="269"/>
        <end position="326"/>
    </location>
</feature>
<keyword evidence="3" id="KW-1185">Reference proteome</keyword>
<dbReference type="GO" id="GO:0035869">
    <property type="term" value="C:ciliary transition zone"/>
    <property type="evidence" value="ECO:0007669"/>
    <property type="project" value="TreeGrafter"/>
</dbReference>
<dbReference type="EMBL" id="JAODUO010000344">
    <property type="protein sequence ID" value="KAK2182628.1"/>
    <property type="molecule type" value="Genomic_DNA"/>
</dbReference>
<dbReference type="Gene3D" id="1.20.1270.60">
    <property type="entry name" value="Arfaptin homology (AH) domain/BAR domain"/>
    <property type="match status" value="1"/>
</dbReference>
<comment type="caution">
    <text evidence="2">The sequence shown here is derived from an EMBL/GenBank/DDBJ whole genome shotgun (WGS) entry which is preliminary data.</text>
</comment>
<evidence type="ECO:0000313" key="2">
    <source>
        <dbReference type="EMBL" id="KAK2182628.1"/>
    </source>
</evidence>
<name>A0AAD9L3D9_RIDPI</name>
<evidence type="ECO:0000313" key="3">
    <source>
        <dbReference type="Proteomes" id="UP001209878"/>
    </source>
</evidence>
<evidence type="ECO:0000256" key="1">
    <source>
        <dbReference type="SAM" id="MobiDB-lite"/>
    </source>
</evidence>
<organism evidence="2 3">
    <name type="scientific">Ridgeia piscesae</name>
    <name type="common">Tubeworm</name>
    <dbReference type="NCBI Taxonomy" id="27915"/>
    <lineage>
        <taxon>Eukaryota</taxon>
        <taxon>Metazoa</taxon>
        <taxon>Spiralia</taxon>
        <taxon>Lophotrochozoa</taxon>
        <taxon>Annelida</taxon>
        <taxon>Polychaeta</taxon>
        <taxon>Sedentaria</taxon>
        <taxon>Canalipalpata</taxon>
        <taxon>Sabellida</taxon>
        <taxon>Siboglinidae</taxon>
        <taxon>Ridgeia</taxon>
    </lineage>
</organism>
<accession>A0AAD9L3D9</accession>
<dbReference type="SUPFAM" id="SSF103657">
    <property type="entry name" value="BAR/IMD domain-like"/>
    <property type="match status" value="1"/>
</dbReference>
<dbReference type="AlphaFoldDB" id="A0AAD9L3D9"/>
<dbReference type="GO" id="GO:0036064">
    <property type="term" value="C:ciliary basal body"/>
    <property type="evidence" value="ECO:0007669"/>
    <property type="project" value="TreeGrafter"/>
</dbReference>
<dbReference type="PANTHER" id="PTHR21223">
    <property type="entry name" value="CBY1-INTERACTING BAR DOMAIN-CONTAINING PROTEIN HOMOLOG"/>
    <property type="match status" value="1"/>
</dbReference>
<reference evidence="2" key="1">
    <citation type="journal article" date="2023" name="Mol. Biol. Evol.">
        <title>Third-Generation Sequencing Reveals the Adaptive Role of the Epigenome in Three Deep-Sea Polychaetes.</title>
        <authorList>
            <person name="Perez M."/>
            <person name="Aroh O."/>
            <person name="Sun Y."/>
            <person name="Lan Y."/>
            <person name="Juniper S.K."/>
            <person name="Young C.R."/>
            <person name="Angers B."/>
            <person name="Qian P.Y."/>
        </authorList>
    </citation>
    <scope>NUCLEOTIDE SEQUENCE</scope>
    <source>
        <strain evidence="2">R07B-5</strain>
    </source>
</reference>
<dbReference type="InterPro" id="IPR027267">
    <property type="entry name" value="AH/BAR_dom_sf"/>
</dbReference>
<dbReference type="InterPro" id="IPR009602">
    <property type="entry name" value="CBAR/FAM92"/>
</dbReference>
<dbReference type="Proteomes" id="UP001209878">
    <property type="component" value="Unassembled WGS sequence"/>
</dbReference>
<feature type="compositionally biased region" description="Polar residues" evidence="1">
    <location>
        <begin position="300"/>
        <end position="314"/>
    </location>
</feature>
<proteinExistence type="predicted"/>